<keyword evidence="1" id="KW-0812">Transmembrane</keyword>
<reference evidence="2 3" key="1">
    <citation type="submission" date="2021-06" db="EMBL/GenBank/DDBJ databases">
        <authorList>
            <person name="Palmer J.M."/>
        </authorList>
    </citation>
    <scope>NUCLEOTIDE SEQUENCE [LARGE SCALE GENOMIC DNA]</scope>
    <source>
        <strain evidence="2 3">GA_2019</strain>
        <tissue evidence="2">Muscle</tissue>
    </source>
</reference>
<protein>
    <submittedName>
        <fullName evidence="2">Uncharacterized protein</fullName>
    </submittedName>
</protein>
<organism evidence="2 3">
    <name type="scientific">Goodea atripinnis</name>
    <dbReference type="NCBI Taxonomy" id="208336"/>
    <lineage>
        <taxon>Eukaryota</taxon>
        <taxon>Metazoa</taxon>
        <taxon>Chordata</taxon>
        <taxon>Craniata</taxon>
        <taxon>Vertebrata</taxon>
        <taxon>Euteleostomi</taxon>
        <taxon>Actinopterygii</taxon>
        <taxon>Neopterygii</taxon>
        <taxon>Teleostei</taxon>
        <taxon>Neoteleostei</taxon>
        <taxon>Acanthomorphata</taxon>
        <taxon>Ovalentaria</taxon>
        <taxon>Atherinomorphae</taxon>
        <taxon>Cyprinodontiformes</taxon>
        <taxon>Goodeidae</taxon>
        <taxon>Goodea</taxon>
    </lineage>
</organism>
<dbReference type="EMBL" id="JAHRIO010010026">
    <property type="protein sequence ID" value="MEQ2160605.1"/>
    <property type="molecule type" value="Genomic_DNA"/>
</dbReference>
<keyword evidence="1" id="KW-1133">Transmembrane helix</keyword>
<gene>
    <name evidence="2" type="ORF">GOODEAATRI_001008</name>
</gene>
<evidence type="ECO:0000256" key="1">
    <source>
        <dbReference type="SAM" id="Phobius"/>
    </source>
</evidence>
<evidence type="ECO:0000313" key="3">
    <source>
        <dbReference type="Proteomes" id="UP001476798"/>
    </source>
</evidence>
<proteinExistence type="predicted"/>
<dbReference type="Proteomes" id="UP001476798">
    <property type="component" value="Unassembled WGS sequence"/>
</dbReference>
<evidence type="ECO:0000313" key="2">
    <source>
        <dbReference type="EMBL" id="MEQ2160605.1"/>
    </source>
</evidence>
<comment type="caution">
    <text evidence="2">The sequence shown here is derived from an EMBL/GenBank/DDBJ whole genome shotgun (WGS) entry which is preliminary data.</text>
</comment>
<keyword evidence="3" id="KW-1185">Reference proteome</keyword>
<keyword evidence="1" id="KW-0472">Membrane</keyword>
<sequence>MFVPLPVPFVFQRTAPDLSAWRLKSPLALRSNSGKTFYCYYLLNFTALCSFLVLLVLHLLHVGQPCRPAPMRLQNEELSAHTHTHFTHALPTFSSFLPDSFAPFI</sequence>
<feature type="transmembrane region" description="Helical" evidence="1">
    <location>
        <begin position="40"/>
        <end position="62"/>
    </location>
</feature>
<name>A0ABV0MNB5_9TELE</name>
<accession>A0ABV0MNB5</accession>